<dbReference type="RefSeq" id="XP_066073599.1">
    <property type="nucleotide sequence ID" value="XM_066217502.1"/>
</dbReference>
<feature type="compositionally biased region" description="Polar residues" evidence="1">
    <location>
        <begin position="1"/>
        <end position="14"/>
    </location>
</feature>
<dbReference type="EMBL" id="CP144099">
    <property type="protein sequence ID" value="WWC86836.1"/>
    <property type="molecule type" value="Genomic_DNA"/>
</dbReference>
<evidence type="ECO:0000313" key="3">
    <source>
        <dbReference type="Proteomes" id="UP001355207"/>
    </source>
</evidence>
<feature type="region of interest" description="Disordered" evidence="1">
    <location>
        <begin position="1"/>
        <end position="169"/>
    </location>
</feature>
<name>A0AAX4JN46_9TREE</name>
<protein>
    <submittedName>
        <fullName evidence="2">Uncharacterized protein</fullName>
    </submittedName>
</protein>
<reference evidence="2 3" key="1">
    <citation type="submission" date="2024-01" db="EMBL/GenBank/DDBJ databases">
        <title>Comparative genomics of Cryptococcus and Kwoniella reveals pathogenesis evolution and contrasting modes of karyotype evolution via chromosome fusion or intercentromeric recombination.</title>
        <authorList>
            <person name="Coelho M.A."/>
            <person name="David-Palma M."/>
            <person name="Shea T."/>
            <person name="Bowers K."/>
            <person name="McGinley-Smith S."/>
            <person name="Mohammad A.W."/>
            <person name="Gnirke A."/>
            <person name="Yurkov A.M."/>
            <person name="Nowrousian M."/>
            <person name="Sun S."/>
            <person name="Cuomo C.A."/>
            <person name="Heitman J."/>
        </authorList>
    </citation>
    <scope>NUCLEOTIDE SEQUENCE [LARGE SCALE GENOMIC DNA]</scope>
    <source>
        <strain evidence="2 3">CBS 6074</strain>
    </source>
</reference>
<gene>
    <name evidence="2" type="ORF">L201_001715</name>
</gene>
<evidence type="ECO:0000313" key="2">
    <source>
        <dbReference type="EMBL" id="WWC86836.1"/>
    </source>
</evidence>
<keyword evidence="3" id="KW-1185">Reference proteome</keyword>
<feature type="compositionally biased region" description="Low complexity" evidence="1">
    <location>
        <begin position="73"/>
        <end position="105"/>
    </location>
</feature>
<sequence>MFGNNSIPKNSTEVVFQWRDSDSGKESIDERPKSKRTITAYAPVNTPPTEPSPKMMQWVNQRIRDISDDDETSYQASRSSSNAPSVPSIPSDTVSDDATSTNADSDAGRGIEFSSMEQGNSDAISDEGPVTPTTSDSTSNIINTSSNESTTTGWQEVPFTVTRYPTTQR</sequence>
<organism evidence="2 3">
    <name type="scientific">Kwoniella dendrophila CBS 6074</name>
    <dbReference type="NCBI Taxonomy" id="1295534"/>
    <lineage>
        <taxon>Eukaryota</taxon>
        <taxon>Fungi</taxon>
        <taxon>Dikarya</taxon>
        <taxon>Basidiomycota</taxon>
        <taxon>Agaricomycotina</taxon>
        <taxon>Tremellomycetes</taxon>
        <taxon>Tremellales</taxon>
        <taxon>Cryptococcaceae</taxon>
        <taxon>Kwoniella</taxon>
    </lineage>
</organism>
<accession>A0AAX4JN46</accession>
<dbReference type="Proteomes" id="UP001355207">
    <property type="component" value="Chromosome 2"/>
</dbReference>
<proteinExistence type="predicted"/>
<feature type="compositionally biased region" description="Low complexity" evidence="1">
    <location>
        <begin position="131"/>
        <end position="152"/>
    </location>
</feature>
<evidence type="ECO:0000256" key="1">
    <source>
        <dbReference type="SAM" id="MobiDB-lite"/>
    </source>
</evidence>
<dbReference type="GeneID" id="91092387"/>
<feature type="compositionally biased region" description="Basic and acidic residues" evidence="1">
    <location>
        <begin position="19"/>
        <end position="32"/>
    </location>
</feature>
<dbReference type="AlphaFoldDB" id="A0AAX4JN46"/>